<evidence type="ECO:0000256" key="1">
    <source>
        <dbReference type="PROSITE-ProRule" id="PRU00023"/>
    </source>
</evidence>
<dbReference type="SUPFAM" id="SSF48403">
    <property type="entry name" value="Ankyrin repeat"/>
    <property type="match status" value="1"/>
</dbReference>
<dbReference type="InterPro" id="IPR036770">
    <property type="entry name" value="Ankyrin_rpt-contain_sf"/>
</dbReference>
<name>E9GGB0_DAPPU</name>
<reference evidence="2 3" key="1">
    <citation type="journal article" date="2011" name="Science">
        <title>The ecoresponsive genome of Daphnia pulex.</title>
        <authorList>
            <person name="Colbourne J.K."/>
            <person name="Pfrender M.E."/>
            <person name="Gilbert D."/>
            <person name="Thomas W.K."/>
            <person name="Tucker A."/>
            <person name="Oakley T.H."/>
            <person name="Tokishita S."/>
            <person name="Aerts A."/>
            <person name="Arnold G.J."/>
            <person name="Basu M.K."/>
            <person name="Bauer D.J."/>
            <person name="Caceres C.E."/>
            <person name="Carmel L."/>
            <person name="Casola C."/>
            <person name="Choi J.H."/>
            <person name="Detter J.C."/>
            <person name="Dong Q."/>
            <person name="Dusheyko S."/>
            <person name="Eads B.D."/>
            <person name="Frohlich T."/>
            <person name="Geiler-Samerotte K.A."/>
            <person name="Gerlach D."/>
            <person name="Hatcher P."/>
            <person name="Jogdeo S."/>
            <person name="Krijgsveld J."/>
            <person name="Kriventseva E.V."/>
            <person name="Kultz D."/>
            <person name="Laforsch C."/>
            <person name="Lindquist E."/>
            <person name="Lopez J."/>
            <person name="Manak J.R."/>
            <person name="Muller J."/>
            <person name="Pangilinan J."/>
            <person name="Patwardhan R.P."/>
            <person name="Pitluck S."/>
            <person name="Pritham E.J."/>
            <person name="Rechtsteiner A."/>
            <person name="Rho M."/>
            <person name="Rogozin I.B."/>
            <person name="Sakarya O."/>
            <person name="Salamov A."/>
            <person name="Schaack S."/>
            <person name="Shapiro H."/>
            <person name="Shiga Y."/>
            <person name="Skalitzky C."/>
            <person name="Smith Z."/>
            <person name="Souvorov A."/>
            <person name="Sung W."/>
            <person name="Tang Z."/>
            <person name="Tsuchiya D."/>
            <person name="Tu H."/>
            <person name="Vos H."/>
            <person name="Wang M."/>
            <person name="Wolf Y.I."/>
            <person name="Yamagata H."/>
            <person name="Yamada T."/>
            <person name="Ye Y."/>
            <person name="Shaw J.R."/>
            <person name="Andrews J."/>
            <person name="Crease T.J."/>
            <person name="Tang H."/>
            <person name="Lucas S.M."/>
            <person name="Robertson H.M."/>
            <person name="Bork P."/>
            <person name="Koonin E.V."/>
            <person name="Zdobnov E.M."/>
            <person name="Grigoriev I.V."/>
            <person name="Lynch M."/>
            <person name="Boore J.L."/>
        </authorList>
    </citation>
    <scope>NUCLEOTIDE SEQUENCE [LARGE SCALE GENOMIC DNA]</scope>
</reference>
<dbReference type="OrthoDB" id="76098at2759"/>
<dbReference type="PROSITE" id="PS50088">
    <property type="entry name" value="ANK_REPEAT"/>
    <property type="match status" value="1"/>
</dbReference>
<dbReference type="PANTHER" id="PTHR24118">
    <property type="entry name" value="POTE ANKYRIN DOMAIN"/>
    <property type="match status" value="1"/>
</dbReference>
<accession>E9GGB0</accession>
<dbReference type="InParanoid" id="E9GGB0"/>
<evidence type="ECO:0000313" key="2">
    <source>
        <dbReference type="EMBL" id="EFX81369.1"/>
    </source>
</evidence>
<dbReference type="InterPro" id="IPR002110">
    <property type="entry name" value="Ankyrin_rpt"/>
</dbReference>
<dbReference type="Pfam" id="PF12796">
    <property type="entry name" value="Ank_2"/>
    <property type="match status" value="1"/>
</dbReference>
<organism evidence="2 3">
    <name type="scientific">Daphnia pulex</name>
    <name type="common">Water flea</name>
    <dbReference type="NCBI Taxonomy" id="6669"/>
    <lineage>
        <taxon>Eukaryota</taxon>
        <taxon>Metazoa</taxon>
        <taxon>Ecdysozoa</taxon>
        <taxon>Arthropoda</taxon>
        <taxon>Crustacea</taxon>
        <taxon>Branchiopoda</taxon>
        <taxon>Diplostraca</taxon>
        <taxon>Cladocera</taxon>
        <taxon>Anomopoda</taxon>
        <taxon>Daphniidae</taxon>
        <taxon>Daphnia</taxon>
    </lineage>
</organism>
<evidence type="ECO:0000313" key="3">
    <source>
        <dbReference type="Proteomes" id="UP000000305"/>
    </source>
</evidence>
<dbReference type="EMBL" id="GL732543">
    <property type="protein sequence ID" value="EFX81369.1"/>
    <property type="molecule type" value="Genomic_DNA"/>
</dbReference>
<dbReference type="HOGENOM" id="CLU_724150_0_0_1"/>
<dbReference type="Gene3D" id="1.25.40.20">
    <property type="entry name" value="Ankyrin repeat-containing domain"/>
    <property type="match status" value="1"/>
</dbReference>
<keyword evidence="1" id="KW-0040">ANK repeat</keyword>
<dbReference type="SMART" id="SM00248">
    <property type="entry name" value="ANK"/>
    <property type="match status" value="3"/>
</dbReference>
<protein>
    <submittedName>
        <fullName evidence="2">Uncharacterized protein</fullName>
    </submittedName>
</protein>
<gene>
    <name evidence="2" type="ORF">DAPPUDRAFT_102388</name>
</gene>
<dbReference type="KEGG" id="dpx:DAPPUDRAFT_102388"/>
<sequence>MDINSVDEKELTPLLHLADPKRNDSKNLFEIFRILIQNGADINCKNKDGKNVLHLLCEHYKKEDLIDLISLLIENGIDINSKSHNSAENALFYLLESDVKNDLRDDIVKLLIRHGIQFSNKYYEMLQKCGMEERYGELDVLQCMAKKGLTLGWHTDWGSCCYIMYIIKITSVKRTPIVILNHVFMHRLIEESDRKQVLHHQMLDNMFIAHHMILEDLEAWERSNENSAPPTDQEVQNPAKRLCEKAQQRFPEDKECFETMVKISKEAEIGESNLFHCDQYEHYLRSLNRIAGLIGAEISKKQIDFFNLFPFDYPLPLPLDKKDDPDFEKALREWDQLLFTWMHKPGDDYYSRTLKEDSMTGLFSSMYDSLNCHSLTGNNRKI</sequence>
<dbReference type="Proteomes" id="UP000000305">
    <property type="component" value="Unassembled WGS sequence"/>
</dbReference>
<dbReference type="AlphaFoldDB" id="E9GGB0"/>
<dbReference type="PANTHER" id="PTHR24118:SF99">
    <property type="entry name" value="POTE ANKYRIN DOMAIN FAMILY MEMBER 3C-RELATED"/>
    <property type="match status" value="1"/>
</dbReference>
<proteinExistence type="predicted"/>
<keyword evidence="3" id="KW-1185">Reference proteome</keyword>
<feature type="repeat" description="ANK" evidence="1">
    <location>
        <begin position="48"/>
        <end position="84"/>
    </location>
</feature>